<evidence type="ECO:0000256" key="2">
    <source>
        <dbReference type="ARBA" id="ARBA00022737"/>
    </source>
</evidence>
<dbReference type="Proteomes" id="UP001341245">
    <property type="component" value="Unassembled WGS sequence"/>
</dbReference>
<evidence type="ECO:0000313" key="4">
    <source>
        <dbReference type="EMBL" id="KAK6002034.1"/>
    </source>
</evidence>
<dbReference type="PANTHER" id="PTHR19879:SF9">
    <property type="entry name" value="TRANSCRIPTION INITIATION FACTOR TFIID SUBUNIT 5"/>
    <property type="match status" value="1"/>
</dbReference>
<feature type="repeat" description="WD" evidence="3">
    <location>
        <begin position="319"/>
        <end position="360"/>
    </location>
</feature>
<reference evidence="4 5" key="1">
    <citation type="submission" date="2023-11" db="EMBL/GenBank/DDBJ databases">
        <title>Draft genome sequence and annotation of the polyextremotolerant black yeast-like fungus Aureobasidium pullulans NRRL 62042.</title>
        <authorList>
            <person name="Dielentheis-Frenken M.R.E."/>
            <person name="Wibberg D."/>
            <person name="Blank L.M."/>
            <person name="Tiso T."/>
        </authorList>
    </citation>
    <scope>NUCLEOTIDE SEQUENCE [LARGE SCALE GENOMIC DNA]</scope>
    <source>
        <strain evidence="4 5">NRRL 62042</strain>
    </source>
</reference>
<dbReference type="InterPro" id="IPR036322">
    <property type="entry name" value="WD40_repeat_dom_sf"/>
</dbReference>
<dbReference type="PROSITE" id="PS50294">
    <property type="entry name" value="WD_REPEATS_REGION"/>
    <property type="match status" value="2"/>
</dbReference>
<dbReference type="SUPFAM" id="SSF50998">
    <property type="entry name" value="Quinoprotein alcohol dehydrogenase-like"/>
    <property type="match status" value="1"/>
</dbReference>
<evidence type="ECO:0008006" key="6">
    <source>
        <dbReference type="Google" id="ProtNLM"/>
    </source>
</evidence>
<dbReference type="Pfam" id="PF00400">
    <property type="entry name" value="WD40"/>
    <property type="match status" value="6"/>
</dbReference>
<evidence type="ECO:0000256" key="1">
    <source>
        <dbReference type="ARBA" id="ARBA00022574"/>
    </source>
</evidence>
<dbReference type="EMBL" id="JASGXD010000013">
    <property type="protein sequence ID" value="KAK6002034.1"/>
    <property type="molecule type" value="Genomic_DNA"/>
</dbReference>
<dbReference type="PANTHER" id="PTHR19879">
    <property type="entry name" value="TRANSCRIPTION INITIATION FACTOR TFIID"/>
    <property type="match status" value="1"/>
</dbReference>
<accession>A0ABR0TCP5</accession>
<dbReference type="InterPro" id="IPR001680">
    <property type="entry name" value="WD40_rpt"/>
</dbReference>
<dbReference type="InterPro" id="IPR011047">
    <property type="entry name" value="Quinoprotein_ADH-like_sf"/>
</dbReference>
<dbReference type="PROSITE" id="PS50082">
    <property type="entry name" value="WD_REPEATS_2"/>
    <property type="match status" value="3"/>
</dbReference>
<dbReference type="CDD" id="cd00200">
    <property type="entry name" value="WD40"/>
    <property type="match status" value="1"/>
</dbReference>
<keyword evidence="2" id="KW-0677">Repeat</keyword>
<sequence length="395" mass="42589">MTAASLLKRLEGNDSDGSHIAFSPDSSLFASVSSNDSRINIYLTESGVLQTRTIENEDMIWDLSFSPCSKHILAACDDGVARLFCTTTGALEKEFHDESEGWSDQTMFIARFTADARTIATGTDIVQLWNVDTGGLIRELIGPKDRDILPVASIEAMGNVLQDETSIASIDFPPDGRLLVSVGLGGWGSTSRIWDMHTGELKLESQGNAVVLAVNKTIFAVAENGEVKLWDTGTMTIKHTLQGGSPSLSPDGNCIATCSRSHTIYLWDVGTGHLLHTLAGYGTAAPFVLFTPESATLLSNCGRIVHIWDVTSGDLKLLLEDHEKIIHTMTLSPDGTTLATGSKDCSVRLWDTKTGQCLQVLEGHGDEVWGVTFSADGKRLVTSDDGGSVLLWKIE</sequence>
<dbReference type="PROSITE" id="PS00678">
    <property type="entry name" value="WD_REPEATS_1"/>
    <property type="match status" value="1"/>
</dbReference>
<dbReference type="InterPro" id="IPR015943">
    <property type="entry name" value="WD40/YVTN_repeat-like_dom_sf"/>
</dbReference>
<name>A0ABR0TCP5_AURPU</name>
<evidence type="ECO:0000256" key="3">
    <source>
        <dbReference type="PROSITE-ProRule" id="PRU00221"/>
    </source>
</evidence>
<protein>
    <recommendedName>
        <fullName evidence="6">WD40 repeat-like protein</fullName>
    </recommendedName>
</protein>
<evidence type="ECO:0000313" key="5">
    <source>
        <dbReference type="Proteomes" id="UP001341245"/>
    </source>
</evidence>
<proteinExistence type="predicted"/>
<feature type="repeat" description="WD" evidence="3">
    <location>
        <begin position="247"/>
        <end position="277"/>
    </location>
</feature>
<comment type="caution">
    <text evidence="4">The sequence shown here is derived from an EMBL/GenBank/DDBJ whole genome shotgun (WGS) entry which is preliminary data.</text>
</comment>
<dbReference type="SMART" id="SM00320">
    <property type="entry name" value="WD40"/>
    <property type="match status" value="7"/>
</dbReference>
<organism evidence="4 5">
    <name type="scientific">Aureobasidium pullulans</name>
    <name type="common">Black yeast</name>
    <name type="synonym">Pullularia pullulans</name>
    <dbReference type="NCBI Taxonomy" id="5580"/>
    <lineage>
        <taxon>Eukaryota</taxon>
        <taxon>Fungi</taxon>
        <taxon>Dikarya</taxon>
        <taxon>Ascomycota</taxon>
        <taxon>Pezizomycotina</taxon>
        <taxon>Dothideomycetes</taxon>
        <taxon>Dothideomycetidae</taxon>
        <taxon>Dothideales</taxon>
        <taxon>Saccotheciaceae</taxon>
        <taxon>Aureobasidium</taxon>
    </lineage>
</organism>
<gene>
    <name evidence="4" type="ORF">QM012_002524</name>
</gene>
<keyword evidence="5" id="KW-1185">Reference proteome</keyword>
<dbReference type="InterPro" id="IPR019775">
    <property type="entry name" value="WD40_repeat_CS"/>
</dbReference>
<keyword evidence="1 3" id="KW-0853">WD repeat</keyword>
<dbReference type="SUPFAM" id="SSF50978">
    <property type="entry name" value="WD40 repeat-like"/>
    <property type="match status" value="1"/>
</dbReference>
<feature type="repeat" description="WD" evidence="3">
    <location>
        <begin position="361"/>
        <end position="395"/>
    </location>
</feature>
<dbReference type="Gene3D" id="2.130.10.10">
    <property type="entry name" value="YVTN repeat-like/Quinoprotein amine dehydrogenase"/>
    <property type="match status" value="3"/>
</dbReference>